<dbReference type="GO" id="GO:0050660">
    <property type="term" value="F:flavin adenine dinucleotide binding"/>
    <property type="evidence" value="ECO:0007669"/>
    <property type="project" value="TreeGrafter"/>
</dbReference>
<evidence type="ECO:0000259" key="11">
    <source>
        <dbReference type="PROSITE" id="PS51384"/>
    </source>
</evidence>
<dbReference type="Gene3D" id="2.40.30.10">
    <property type="entry name" value="Translation factors"/>
    <property type="match status" value="1"/>
</dbReference>
<feature type="compositionally biased region" description="Low complexity" evidence="10">
    <location>
        <begin position="593"/>
        <end position="602"/>
    </location>
</feature>
<dbReference type="PANTHER" id="PTHR19384">
    <property type="entry name" value="NITRIC OXIDE SYNTHASE-RELATED"/>
    <property type="match status" value="1"/>
</dbReference>
<dbReference type="InterPro" id="IPR029061">
    <property type="entry name" value="THDP-binding"/>
</dbReference>
<dbReference type="InterPro" id="IPR017927">
    <property type="entry name" value="FAD-bd_FR_type"/>
</dbReference>
<keyword evidence="7" id="KW-0521">NADP</keyword>
<keyword evidence="4" id="KW-0285">Flavoprotein</keyword>
<feature type="region of interest" description="Disordered" evidence="10">
    <location>
        <begin position="587"/>
        <end position="611"/>
    </location>
</feature>
<reference evidence="12" key="1">
    <citation type="submission" date="2009-08" db="EMBL/GenBank/DDBJ databases">
        <title>Annotation of Salpingoeca rosetta.</title>
        <authorList>
            <consortium name="The Broad Institute Genome Sequencing Platform"/>
            <person name="Russ C."/>
            <person name="Cuomo C."/>
            <person name="Burger G."/>
            <person name="Gray M.W."/>
            <person name="Holland P.W.H."/>
            <person name="King N."/>
            <person name="Lang F.B.F."/>
            <person name="Roger A.J."/>
            <person name="Ruiz-Trillo I."/>
            <person name="Young S.K."/>
            <person name="Zeng Q."/>
            <person name="Gargeya S."/>
            <person name="Alvarado L."/>
            <person name="Berlin A."/>
            <person name="Chapman S.B."/>
            <person name="Chen Z."/>
            <person name="Freedman E."/>
            <person name="Gellesch M."/>
            <person name="Goldberg J."/>
            <person name="Griggs A."/>
            <person name="Gujja S."/>
            <person name="Heilman E."/>
            <person name="Heiman D."/>
            <person name="Howarth C."/>
            <person name="Mehta T."/>
            <person name="Neiman D."/>
            <person name="Pearson M."/>
            <person name="Roberts A."/>
            <person name="Saif S."/>
            <person name="Shea T."/>
            <person name="Shenoy N."/>
            <person name="Sisk P."/>
            <person name="Stolte C."/>
            <person name="Sykes S."/>
            <person name="White J."/>
            <person name="Yandava C."/>
            <person name="Haas B."/>
            <person name="Nusbaum C."/>
            <person name="Birren B."/>
        </authorList>
    </citation>
    <scope>NUCLEOTIDE SEQUENCE [LARGE SCALE GENOMIC DNA]</scope>
    <source>
        <strain evidence="12">ATCC 50818</strain>
    </source>
</reference>
<dbReference type="InterPro" id="IPR039261">
    <property type="entry name" value="FNR_nucleotide-bd"/>
</dbReference>
<feature type="compositionally biased region" description="Low complexity" evidence="10">
    <location>
        <begin position="351"/>
        <end position="366"/>
    </location>
</feature>
<evidence type="ECO:0000256" key="1">
    <source>
        <dbReference type="ARBA" id="ARBA00001917"/>
    </source>
</evidence>
<dbReference type="GO" id="GO:0005829">
    <property type="term" value="C:cytosol"/>
    <property type="evidence" value="ECO:0007669"/>
    <property type="project" value="TreeGrafter"/>
</dbReference>
<dbReference type="InterPro" id="IPR017938">
    <property type="entry name" value="Riboflavin_synthase-like_b-brl"/>
</dbReference>
<feature type="region of interest" description="Disordered" evidence="10">
    <location>
        <begin position="861"/>
        <end position="899"/>
    </location>
</feature>
<evidence type="ECO:0000313" key="12">
    <source>
        <dbReference type="EMBL" id="EGD78016.1"/>
    </source>
</evidence>
<feature type="region of interest" description="Disordered" evidence="10">
    <location>
        <begin position="50"/>
        <end position="85"/>
    </location>
</feature>
<evidence type="ECO:0000256" key="10">
    <source>
        <dbReference type="SAM" id="MobiDB-lite"/>
    </source>
</evidence>
<dbReference type="GeneID" id="16070630"/>
<keyword evidence="8" id="KW-0249">Electron transport</keyword>
<dbReference type="InterPro" id="IPR001709">
    <property type="entry name" value="Flavoprot_Pyr_Nucl_cyt_Rdtase"/>
</dbReference>
<dbReference type="Gene3D" id="3.40.50.970">
    <property type="match status" value="1"/>
</dbReference>
<protein>
    <submittedName>
        <fullName evidence="12">Pyruvate dehydrogenase</fullName>
    </submittedName>
</protein>
<dbReference type="FunFam" id="1.20.990.10:FF:000010">
    <property type="entry name" value="Sulfite reductase [NADPH] flavoprotein component"/>
    <property type="match status" value="1"/>
</dbReference>
<keyword evidence="6" id="KW-0274">FAD</keyword>
<dbReference type="Gene3D" id="1.20.990.10">
    <property type="entry name" value="NADPH-cytochrome p450 Reductase, Chain A, domain 3"/>
    <property type="match status" value="1"/>
</dbReference>
<dbReference type="Pfam" id="PF00667">
    <property type="entry name" value="FAD_binding_1"/>
    <property type="match status" value="1"/>
</dbReference>
<proteinExistence type="predicted"/>
<dbReference type="Proteomes" id="UP000007799">
    <property type="component" value="Unassembled WGS sequence"/>
</dbReference>
<evidence type="ECO:0000256" key="3">
    <source>
        <dbReference type="ARBA" id="ARBA00022448"/>
    </source>
</evidence>
<gene>
    <name evidence="12" type="ORF">PTSG_09654</name>
</gene>
<evidence type="ECO:0000256" key="8">
    <source>
        <dbReference type="ARBA" id="ARBA00022982"/>
    </source>
</evidence>
<dbReference type="EMBL" id="GL832980">
    <property type="protein sequence ID" value="EGD78016.1"/>
    <property type="molecule type" value="Genomic_DNA"/>
</dbReference>
<keyword evidence="3" id="KW-0813">Transport</keyword>
<evidence type="ECO:0000256" key="5">
    <source>
        <dbReference type="ARBA" id="ARBA00022643"/>
    </source>
</evidence>
<sequence length="1337" mass="142158">MLPALTTTQVQLDLREVWEPAARAVALAALAGIGAWQAYMLLFGSEAEADSTHPNQKRGGGGLGGGGGAARVSFTNDDDDSTTPRHRATFHTTLQTEPSPSQPTTAGFVLTSTTTASTATTSASATTTPAHVVAAIASASADVILGFKSGSARDLALTVQRVVHDRRIKGLGVPKTMQLLSTRAGAGTTLLGFLAELPTRASTVTATVPAQSLPTMLPALHQLAARASSTPTASTACVLTITLEHVAPDLTQRTHCAALSLLADMGVPVLLSATGQDCHDHALVAAHYANTYARPIAHVIDGVRLANTHQQIRILPDPAVTALLMRNDESSGTQASSAHPSPSNSPPPVSPTATAAASAAHSSATSGFGSRSPSPPVDAFPSKQPTTTAALQTAPRTGQRTAHLGGITSTLNTHPSTADRLRASLDAVGAAVHHQLPFFTYTGPPTTSVDLVVVVLAPVSPTFVSVAAEYNRRTNTGGHTTTVGVLVVNVLRPWDAYAFRAALPPQAGRICVVETAAPAVQFTAHHQLLTTDVCSSVSPPPSPSSPRVISACTPHVVVRHIEVDARGVQPALAAAVIATALEPAPLPHLAQHNNNSNSNSNSVQEHGLGKQLQQRIDNSNAAILLTNTTAREVLRLHSSATSPTSTTALAAVAAATSDDGVVVNVYAHLNQSVERLCSSFVQQVHAQCRVPATAFTSEDACFASGVSRTQLCIGGSNTHVRDSPAAAAAVVADVELLAELAPWLARELCEHASVFVVAADADAAVNHLKEHTSPSALRLLSDKHIAITFINSTEGTHAANVSTAVLLARASHVLPALHSLDLGAVLDNATDPLVREVQSSSAELLSAARAAPTTTITAHHLVDSTPNNNSAHPASNHHDTDASSGNSADEGDDSGVDEESATAFIPRVRVVAPTQPETSGAQQLTASDLAKRVVFQDTFSAESGHRPGYAGMYRVRLTKNQRLTPEDYHRNIFHLEMDIRGTGLEYRIGDALGVYGRNDRDDVRSFLAMVDIGPDALVEVDHTQQAGCKEVMTAMQLFTDRLDVFGKPSQKFYAAIAAHTSDSYERAKLEWLGSDDKEGFRLRQLETYTFADVLEEFPSARPPLSVLATIIPPIKPRHYSIASSMNKCPHSVHLLVVLVSWTTPKGRERYGQCTRYLSQLCPDGDEDVFLTVDIKPSVMHMPADARRPIIMAGLGTGMAPFRAFLQERQYQREQGLEVGPMLLYFGARHRSEEYLYGDYLDEMLADGILTRLGLAFSRDQKDKVYIQHKIAEDKAVLARHLLEGNGHFYLCGPTWPVPDVKAALVNGIVDETARTRDDVEELIEELKEAGRYVLEVY</sequence>
<evidence type="ECO:0000313" key="13">
    <source>
        <dbReference type="Proteomes" id="UP000007799"/>
    </source>
</evidence>
<dbReference type="InterPro" id="IPR002880">
    <property type="entry name" value="Pyrv_Fd/Flavodoxin_OxRdtase_N"/>
</dbReference>
<keyword evidence="12" id="KW-0670">Pyruvate</keyword>
<dbReference type="PROSITE" id="PS51384">
    <property type="entry name" value="FAD_FR"/>
    <property type="match status" value="1"/>
</dbReference>
<evidence type="ECO:0000256" key="7">
    <source>
        <dbReference type="ARBA" id="ARBA00022857"/>
    </source>
</evidence>
<dbReference type="KEGG" id="sre:PTSG_09654"/>
<evidence type="ECO:0000256" key="9">
    <source>
        <dbReference type="ARBA" id="ARBA00023002"/>
    </source>
</evidence>
<feature type="domain" description="FAD-binding FR-type" evidence="11">
    <location>
        <begin position="950"/>
        <end position="1189"/>
    </location>
</feature>
<keyword evidence="13" id="KW-1185">Reference proteome</keyword>
<dbReference type="SUPFAM" id="SSF63380">
    <property type="entry name" value="Riboflavin synthase domain-like"/>
    <property type="match status" value="1"/>
</dbReference>
<evidence type="ECO:0000256" key="4">
    <source>
        <dbReference type="ARBA" id="ARBA00022630"/>
    </source>
</evidence>
<dbReference type="CDD" id="cd06207">
    <property type="entry name" value="CyPoR_like"/>
    <property type="match status" value="1"/>
</dbReference>
<dbReference type="eggNOG" id="KOG1158">
    <property type="taxonomic scope" value="Eukaryota"/>
</dbReference>
<dbReference type="InParanoid" id="F2ULL7"/>
<dbReference type="OrthoDB" id="1856718at2759"/>
<dbReference type="Pfam" id="PF01855">
    <property type="entry name" value="POR_N"/>
    <property type="match status" value="1"/>
</dbReference>
<dbReference type="GO" id="GO:0010181">
    <property type="term" value="F:FMN binding"/>
    <property type="evidence" value="ECO:0007669"/>
    <property type="project" value="TreeGrafter"/>
</dbReference>
<dbReference type="InterPro" id="IPR023173">
    <property type="entry name" value="NADPH_Cyt_P450_Rdtase_alpha"/>
</dbReference>
<keyword evidence="9" id="KW-0560">Oxidoreductase</keyword>
<dbReference type="InterPro" id="IPR009014">
    <property type="entry name" value="Transketo_C/PFOR_II"/>
</dbReference>
<accession>F2ULL7</accession>
<comment type="cofactor">
    <cofactor evidence="1">
        <name>FMN</name>
        <dbReference type="ChEBI" id="CHEBI:58210"/>
    </cofactor>
</comment>
<dbReference type="Pfam" id="PF00175">
    <property type="entry name" value="NAD_binding_1"/>
    <property type="match status" value="1"/>
</dbReference>
<dbReference type="Gene3D" id="3.40.50.80">
    <property type="entry name" value="Nucleotide-binding domain of ferredoxin-NADP reductase (FNR) module"/>
    <property type="match status" value="1"/>
</dbReference>
<dbReference type="RefSeq" id="XP_004990078.1">
    <property type="nucleotide sequence ID" value="XM_004990021.1"/>
</dbReference>
<dbReference type="PRINTS" id="PR00371">
    <property type="entry name" value="FPNCR"/>
</dbReference>
<comment type="cofactor">
    <cofactor evidence="2">
        <name>FAD</name>
        <dbReference type="ChEBI" id="CHEBI:57692"/>
    </cofactor>
</comment>
<feature type="compositionally biased region" description="Acidic residues" evidence="10">
    <location>
        <begin position="889"/>
        <end position="899"/>
    </location>
</feature>
<dbReference type="GO" id="GO:0004783">
    <property type="term" value="F:sulfite reductase (NADPH) activity"/>
    <property type="evidence" value="ECO:0007669"/>
    <property type="project" value="TreeGrafter"/>
</dbReference>
<evidence type="ECO:0000256" key="2">
    <source>
        <dbReference type="ARBA" id="ARBA00001974"/>
    </source>
</evidence>
<evidence type="ECO:0000256" key="6">
    <source>
        <dbReference type="ARBA" id="ARBA00022827"/>
    </source>
</evidence>
<keyword evidence="5" id="KW-0288">FMN</keyword>
<dbReference type="SUPFAM" id="SSF52343">
    <property type="entry name" value="Ferredoxin reductase-like, C-terminal NADP-linked domain"/>
    <property type="match status" value="1"/>
</dbReference>
<name>F2ULL7_SALR5</name>
<dbReference type="PANTHER" id="PTHR19384:SF109">
    <property type="entry name" value="SULFITE REDUCTASE [NADPH] FLAVOPROTEIN COMPONENT"/>
    <property type="match status" value="1"/>
</dbReference>
<dbReference type="InterPro" id="IPR001433">
    <property type="entry name" value="OxRdtase_FAD/NAD-bd"/>
</dbReference>
<dbReference type="STRING" id="946362.F2ULL7"/>
<dbReference type="SUPFAM" id="SSF52518">
    <property type="entry name" value="Thiamin diphosphate-binding fold (THDP-binding)"/>
    <property type="match status" value="1"/>
</dbReference>
<feature type="compositionally biased region" description="Gly residues" evidence="10">
    <location>
        <begin position="58"/>
        <end position="69"/>
    </location>
</feature>
<dbReference type="Gene3D" id="3.40.50.920">
    <property type="match status" value="1"/>
</dbReference>
<dbReference type="InterPro" id="IPR003097">
    <property type="entry name" value="CysJ-like_FAD-binding"/>
</dbReference>
<feature type="region of interest" description="Disordered" evidence="10">
    <location>
        <begin position="328"/>
        <end position="414"/>
    </location>
</feature>
<feature type="compositionally biased region" description="Low complexity" evidence="10">
    <location>
        <begin position="384"/>
        <end position="397"/>
    </location>
</feature>
<organism evidence="13">
    <name type="scientific">Salpingoeca rosetta (strain ATCC 50818 / BSB-021)</name>
    <dbReference type="NCBI Taxonomy" id="946362"/>
    <lineage>
        <taxon>Eukaryota</taxon>
        <taxon>Choanoflagellata</taxon>
        <taxon>Craspedida</taxon>
        <taxon>Salpingoecidae</taxon>
        <taxon>Salpingoeca</taxon>
    </lineage>
</organism>